<dbReference type="STRING" id="215200.SAMN05216454_10843"/>
<keyword evidence="5 8" id="KW-0547">Nucleotide-binding</keyword>
<evidence type="ECO:0000256" key="2">
    <source>
        <dbReference type="ARBA" id="ARBA00012118"/>
    </source>
</evidence>
<evidence type="ECO:0000256" key="1">
    <source>
        <dbReference type="ARBA" id="ARBA00007587"/>
    </source>
</evidence>
<protein>
    <recommendedName>
        <fullName evidence="2 8">Thymidine kinase</fullName>
        <ecNumber evidence="2 8">2.7.1.21</ecNumber>
    </recommendedName>
</protein>
<evidence type="ECO:0000256" key="10">
    <source>
        <dbReference type="PIRSR" id="PIRSR035805-2"/>
    </source>
</evidence>
<evidence type="ECO:0000256" key="6">
    <source>
        <dbReference type="ARBA" id="ARBA00022777"/>
    </source>
</evidence>
<dbReference type="GO" id="GO:0008270">
    <property type="term" value="F:zinc ion binding"/>
    <property type="evidence" value="ECO:0007669"/>
    <property type="project" value="UniProtKB-UniRule"/>
</dbReference>
<evidence type="ECO:0000256" key="11">
    <source>
        <dbReference type="RuleBase" id="RU000544"/>
    </source>
</evidence>
<dbReference type="GO" id="GO:0005829">
    <property type="term" value="C:cytosol"/>
    <property type="evidence" value="ECO:0007669"/>
    <property type="project" value="TreeGrafter"/>
</dbReference>
<reference evidence="13 14" key="1">
    <citation type="submission" date="2016-10" db="EMBL/GenBank/DDBJ databases">
        <authorList>
            <person name="de Groot N.N."/>
        </authorList>
    </citation>
    <scope>NUCLEOTIDE SEQUENCE [LARGE SCALE GENOMIC DNA]</scope>
    <source>
        <strain evidence="13 14">Calf135</strain>
    </source>
</reference>
<comment type="catalytic activity">
    <reaction evidence="8 11">
        <text>thymidine + ATP = dTMP + ADP + H(+)</text>
        <dbReference type="Rhea" id="RHEA:19129"/>
        <dbReference type="ChEBI" id="CHEBI:15378"/>
        <dbReference type="ChEBI" id="CHEBI:17748"/>
        <dbReference type="ChEBI" id="CHEBI:30616"/>
        <dbReference type="ChEBI" id="CHEBI:63528"/>
        <dbReference type="ChEBI" id="CHEBI:456216"/>
        <dbReference type="EC" id="2.7.1.21"/>
    </reaction>
</comment>
<comment type="caution">
    <text evidence="8">Lacks conserved residue(s) required for the propagation of feature annotation.</text>
</comment>
<comment type="subunit">
    <text evidence="8">Homotetramer.</text>
</comment>
<dbReference type="AlphaFoldDB" id="A0A1H8IJC8"/>
<gene>
    <name evidence="8" type="primary">tdk</name>
    <name evidence="13" type="ORF">SAMN05216454_10843</name>
</gene>
<dbReference type="PANTHER" id="PTHR11441">
    <property type="entry name" value="THYMIDINE KINASE"/>
    <property type="match status" value="1"/>
</dbReference>
<dbReference type="RefSeq" id="WP_091975655.1">
    <property type="nucleotide sequence ID" value="NZ_FODF01000008.1"/>
</dbReference>
<feature type="binding site" evidence="8">
    <location>
        <position position="142"/>
    </location>
    <ligand>
        <name>Zn(2+)</name>
        <dbReference type="ChEBI" id="CHEBI:29105"/>
    </ligand>
</feature>
<dbReference type="PANTHER" id="PTHR11441:SF0">
    <property type="entry name" value="THYMIDINE KINASE, CYTOSOLIC"/>
    <property type="match status" value="1"/>
</dbReference>
<evidence type="ECO:0000313" key="13">
    <source>
        <dbReference type="EMBL" id="SEN68624.1"/>
    </source>
</evidence>
<comment type="similarity">
    <text evidence="1 8 12">Belongs to the thymidine kinase family.</text>
</comment>
<keyword evidence="6 8" id="KW-0418">Kinase</keyword>
<feature type="binding site" evidence="8">
    <location>
        <position position="140"/>
    </location>
    <ligand>
        <name>Zn(2+)</name>
        <dbReference type="ChEBI" id="CHEBI:29105"/>
    </ligand>
</feature>
<keyword evidence="8" id="KW-0963">Cytoplasm</keyword>
<proteinExistence type="inferred from homology"/>
<feature type="binding site" evidence="8">
    <location>
        <position position="176"/>
    </location>
    <ligand>
        <name>Zn(2+)</name>
        <dbReference type="ChEBI" id="CHEBI:29105"/>
    </ligand>
</feature>
<keyword evidence="4 8" id="KW-0808">Transferase</keyword>
<dbReference type="InterPro" id="IPR027417">
    <property type="entry name" value="P-loop_NTPase"/>
</dbReference>
<evidence type="ECO:0000313" key="14">
    <source>
        <dbReference type="Proteomes" id="UP000199512"/>
    </source>
</evidence>
<dbReference type="SUPFAM" id="SSF52540">
    <property type="entry name" value="P-loop containing nucleoside triphosphate hydrolases"/>
    <property type="match status" value="1"/>
</dbReference>
<dbReference type="EMBL" id="FODF01000008">
    <property type="protein sequence ID" value="SEN68624.1"/>
    <property type="molecule type" value="Genomic_DNA"/>
</dbReference>
<dbReference type="SUPFAM" id="SSF57716">
    <property type="entry name" value="Glucocorticoid receptor-like (DNA-binding domain)"/>
    <property type="match status" value="1"/>
</dbReference>
<dbReference type="EC" id="2.7.1.21" evidence="2 8"/>
<dbReference type="Gene3D" id="3.30.60.20">
    <property type="match status" value="1"/>
</dbReference>
<evidence type="ECO:0000256" key="3">
    <source>
        <dbReference type="ARBA" id="ARBA00022634"/>
    </source>
</evidence>
<dbReference type="GO" id="GO:0005524">
    <property type="term" value="F:ATP binding"/>
    <property type="evidence" value="ECO:0007669"/>
    <property type="project" value="UniProtKB-UniRule"/>
</dbReference>
<comment type="subcellular location">
    <subcellularLocation>
        <location evidence="8">Cytoplasm</location>
    </subcellularLocation>
</comment>
<keyword evidence="3 8" id="KW-0237">DNA synthesis</keyword>
<keyword evidence="8" id="KW-0479">Metal-binding</keyword>
<evidence type="ECO:0000256" key="12">
    <source>
        <dbReference type="RuleBase" id="RU004165"/>
    </source>
</evidence>
<keyword evidence="7 8" id="KW-0067">ATP-binding</keyword>
<keyword evidence="14" id="KW-1185">Reference proteome</keyword>
<dbReference type="GO" id="GO:0071897">
    <property type="term" value="P:DNA biosynthetic process"/>
    <property type="evidence" value="ECO:0007669"/>
    <property type="project" value="UniProtKB-KW"/>
</dbReference>
<evidence type="ECO:0000256" key="5">
    <source>
        <dbReference type="ARBA" id="ARBA00022741"/>
    </source>
</evidence>
<evidence type="ECO:0000256" key="7">
    <source>
        <dbReference type="ARBA" id="ARBA00022840"/>
    </source>
</evidence>
<dbReference type="Proteomes" id="UP000199512">
    <property type="component" value="Unassembled WGS sequence"/>
</dbReference>
<dbReference type="NCBIfam" id="NF003300">
    <property type="entry name" value="PRK04296.1-5"/>
    <property type="match status" value="1"/>
</dbReference>
<name>A0A1H8IJC8_9FIRM</name>
<evidence type="ECO:0000256" key="8">
    <source>
        <dbReference type="HAMAP-Rule" id="MF_00124"/>
    </source>
</evidence>
<dbReference type="Gene3D" id="3.40.50.300">
    <property type="entry name" value="P-loop containing nucleotide triphosphate hydrolases"/>
    <property type="match status" value="1"/>
</dbReference>
<feature type="binding site" evidence="8">
    <location>
        <begin position="82"/>
        <end position="85"/>
    </location>
    <ligand>
        <name>ATP</name>
        <dbReference type="ChEBI" id="CHEBI:30616"/>
    </ligand>
</feature>
<dbReference type="GO" id="GO:0004797">
    <property type="term" value="F:thymidine kinase activity"/>
    <property type="evidence" value="ECO:0007669"/>
    <property type="project" value="UniProtKB-UniRule"/>
</dbReference>
<feature type="binding site" evidence="10">
    <location>
        <begin position="164"/>
        <end position="167"/>
    </location>
    <ligand>
        <name>substrate</name>
    </ligand>
</feature>
<evidence type="ECO:0000256" key="4">
    <source>
        <dbReference type="ARBA" id="ARBA00022679"/>
    </source>
</evidence>
<feature type="binding site" evidence="8">
    <location>
        <position position="179"/>
    </location>
    <ligand>
        <name>Zn(2+)</name>
        <dbReference type="ChEBI" id="CHEBI:29105"/>
    </ligand>
</feature>
<dbReference type="OrthoDB" id="9781579at2"/>
<sequence length="187" mass="21441">MAKLYFYYGVMGSSKTANALMVHYNYHERGKKALLVKPDVDLRDGKHILKSRIGLEHQCELMSNFIAYSQDEIKKYDCIIVDEIQFATKEQVDFLSDIVDKLSIPVMCYGLRADFKNQLFEGSERLITIADEIKEVKTVCWCGAKATCNARYNENGIVREGEQIELGADDKYIALCRKHYKEGNFGE</sequence>
<dbReference type="HAMAP" id="MF_00124">
    <property type="entry name" value="Thymidine_kinase"/>
    <property type="match status" value="1"/>
</dbReference>
<keyword evidence="8" id="KW-0862">Zinc</keyword>
<organism evidence="13 14">
    <name type="scientific">Peptostreptococcus russellii</name>
    <dbReference type="NCBI Taxonomy" id="215200"/>
    <lineage>
        <taxon>Bacteria</taxon>
        <taxon>Bacillati</taxon>
        <taxon>Bacillota</taxon>
        <taxon>Clostridia</taxon>
        <taxon>Peptostreptococcales</taxon>
        <taxon>Peptostreptococcaceae</taxon>
        <taxon>Peptostreptococcus</taxon>
    </lineage>
</organism>
<dbReference type="PROSITE" id="PS00603">
    <property type="entry name" value="TK_CELLULAR_TYPE"/>
    <property type="match status" value="1"/>
</dbReference>
<dbReference type="PIRSF" id="PIRSF035805">
    <property type="entry name" value="TK_cell"/>
    <property type="match status" value="1"/>
</dbReference>
<feature type="binding site" evidence="10">
    <location>
        <position position="172"/>
    </location>
    <ligand>
        <name>substrate</name>
    </ligand>
</feature>
<evidence type="ECO:0000256" key="9">
    <source>
        <dbReference type="PIRSR" id="PIRSR035805-1"/>
    </source>
</evidence>
<accession>A0A1H8IJC8</accession>
<dbReference type="InterPro" id="IPR001267">
    <property type="entry name" value="Thymidine_kinase"/>
</dbReference>
<dbReference type="GO" id="GO:0046104">
    <property type="term" value="P:thymidine metabolic process"/>
    <property type="evidence" value="ECO:0007669"/>
    <property type="project" value="TreeGrafter"/>
</dbReference>
<dbReference type="Pfam" id="PF00265">
    <property type="entry name" value="TK"/>
    <property type="match status" value="1"/>
</dbReference>
<feature type="active site" description="Proton acceptor" evidence="8 9">
    <location>
        <position position="83"/>
    </location>
</feature>
<dbReference type="InterPro" id="IPR020633">
    <property type="entry name" value="Thymidine_kinase_CS"/>
</dbReference>